<evidence type="ECO:0000256" key="3">
    <source>
        <dbReference type="ARBA" id="ARBA00022989"/>
    </source>
</evidence>
<dbReference type="PANTHER" id="PTHR12943">
    <property type="entry name" value="HOMOCYSTEINE-RESPONSIVE ENDOPLASMIC RETICULUM-RESIDENT UNIQUITIN-LIKE DOMAIN HERPUD PROTEIN FAMILY MEMBER"/>
    <property type="match status" value="1"/>
</dbReference>
<keyword evidence="9" id="KW-1185">Reference proteome</keyword>
<dbReference type="PANTHER" id="PTHR12943:SF27">
    <property type="entry name" value="HOMOCYSTEINE-INDUCED ENDOPLASMIC RETICULUM PROTEIN, ISOFORM A"/>
    <property type="match status" value="1"/>
</dbReference>
<keyword evidence="3 7" id="KW-1133">Transmembrane helix</keyword>
<keyword evidence="4 7" id="KW-0472">Membrane</keyword>
<dbReference type="GeneID" id="117216807"/>
<evidence type="ECO:0000259" key="8">
    <source>
        <dbReference type="PROSITE" id="PS50053"/>
    </source>
</evidence>
<dbReference type="PROSITE" id="PS50053">
    <property type="entry name" value="UBIQUITIN_2"/>
    <property type="match status" value="1"/>
</dbReference>
<feature type="compositionally biased region" description="Low complexity" evidence="6">
    <location>
        <begin position="198"/>
        <end position="245"/>
    </location>
</feature>
<protein>
    <submittedName>
        <fullName evidence="10">Homocysteine-responsive endoplasmic reticulum-resident ubiquitin-like domain member 2 protein</fullName>
    </submittedName>
</protein>
<dbReference type="InterPro" id="IPR029071">
    <property type="entry name" value="Ubiquitin-like_domsf"/>
</dbReference>
<dbReference type="InterPro" id="IPR039751">
    <property type="entry name" value="HERPUD1/2"/>
</dbReference>
<dbReference type="InterPro" id="IPR000626">
    <property type="entry name" value="Ubiquitin-like_dom"/>
</dbReference>
<feature type="region of interest" description="Disordered" evidence="6">
    <location>
        <begin position="198"/>
        <end position="250"/>
    </location>
</feature>
<dbReference type="Gene3D" id="3.10.20.90">
    <property type="entry name" value="Phosphatidylinositol 3-kinase Catalytic Subunit, Chain A, domain 1"/>
    <property type="match status" value="1"/>
</dbReference>
<dbReference type="RefSeq" id="XP_033319743.1">
    <property type="nucleotide sequence ID" value="XM_033463852.1"/>
</dbReference>
<feature type="region of interest" description="Disordered" evidence="6">
    <location>
        <begin position="334"/>
        <end position="365"/>
    </location>
</feature>
<sequence length="391" mass="44336">MEGVAVKVIIKAPNQQIKDQIVNCDIGWTVRQLKEHLSDVYPSKPERASQKLIYSGQLLNDSTCLKDVLRHCNGQEDQTYIVHLVCASQKTSTNKITEQVVENTKTISIARSTVENTRLNNTNNIQNQSQHITNVATQHTPAQLYSTLQYFDPRNSQQMAWMQQAYTHYFTQYMQLMAAQGIQLQTSIPYVQQMNVNTNDNVQNPYTNNTNNNNNNNNNNSNNNNNNNVGDEQQQPAAQEADVNGGNNGAGEDGAFNRDWLDVFYMLSRIILFFTLVYFYSSPLRFLIVTFLGFAMYLYQGGFFRVQPILLPENNNGRGDRVDNNNQILQNEAIGPQPAQQQNGQVPAVQAEARTNANEEHEEERPGALAFTWTFFSTFFASLFPDQPNVI</sequence>
<evidence type="ECO:0000313" key="9">
    <source>
        <dbReference type="Proteomes" id="UP000515164"/>
    </source>
</evidence>
<dbReference type="CTD" id="34065"/>
<evidence type="ECO:0000256" key="4">
    <source>
        <dbReference type="ARBA" id="ARBA00023136"/>
    </source>
</evidence>
<dbReference type="Pfam" id="PF00240">
    <property type="entry name" value="ubiquitin"/>
    <property type="match status" value="1"/>
</dbReference>
<proteinExistence type="predicted"/>
<dbReference type="AlphaFoldDB" id="A0A6P8NEW9"/>
<reference evidence="10" key="1">
    <citation type="submission" date="2025-08" db="UniProtKB">
        <authorList>
            <consortium name="RefSeq"/>
        </authorList>
    </citation>
    <scope>IDENTIFICATION</scope>
    <source>
        <tissue evidence="10">Muscle</tissue>
    </source>
</reference>
<feature type="transmembrane region" description="Helical" evidence="7">
    <location>
        <begin position="286"/>
        <end position="304"/>
    </location>
</feature>
<comment type="subcellular location">
    <subcellularLocation>
        <location evidence="1">Membrane</location>
    </subcellularLocation>
</comment>
<dbReference type="SMART" id="SM00213">
    <property type="entry name" value="UBQ"/>
    <property type="match status" value="1"/>
</dbReference>
<name>A0A6P8NEW9_9HYME</name>
<evidence type="ECO:0000256" key="6">
    <source>
        <dbReference type="SAM" id="MobiDB-lite"/>
    </source>
</evidence>
<dbReference type="SUPFAM" id="SSF54236">
    <property type="entry name" value="Ubiquitin-like"/>
    <property type="match status" value="1"/>
</dbReference>
<evidence type="ECO:0000256" key="2">
    <source>
        <dbReference type="ARBA" id="ARBA00022692"/>
    </source>
</evidence>
<feature type="domain" description="Ubiquitin-like" evidence="8">
    <location>
        <begin position="6"/>
        <end position="67"/>
    </location>
</feature>
<dbReference type="FunFam" id="3.10.20.90:FF:000046">
    <property type="entry name" value="Homocysteine-responsive endoplasmic reticulum-resident ubiquitin-like domain member 2 protein"/>
    <property type="match status" value="1"/>
</dbReference>
<evidence type="ECO:0000256" key="5">
    <source>
        <dbReference type="ARBA" id="ARBA00023230"/>
    </source>
</evidence>
<evidence type="ECO:0000256" key="7">
    <source>
        <dbReference type="SAM" id="Phobius"/>
    </source>
</evidence>
<keyword evidence="5" id="KW-0834">Unfolded protein response</keyword>
<dbReference type="Proteomes" id="UP000515164">
    <property type="component" value="Unplaced"/>
</dbReference>
<evidence type="ECO:0000256" key="1">
    <source>
        <dbReference type="ARBA" id="ARBA00004370"/>
    </source>
</evidence>
<dbReference type="CDD" id="cd01790">
    <property type="entry name" value="Ubl_HERP"/>
    <property type="match status" value="1"/>
</dbReference>
<gene>
    <name evidence="10" type="primary">LOC117216807</name>
</gene>
<accession>A0A6P8NEW9</accession>
<dbReference type="GO" id="GO:0016020">
    <property type="term" value="C:membrane"/>
    <property type="evidence" value="ECO:0007669"/>
    <property type="project" value="UniProtKB-SubCell"/>
</dbReference>
<keyword evidence="2 7" id="KW-0812">Transmembrane</keyword>
<evidence type="ECO:0000313" key="10">
    <source>
        <dbReference type="RefSeq" id="XP_033319743.1"/>
    </source>
</evidence>
<dbReference type="GO" id="GO:0030968">
    <property type="term" value="P:endoplasmic reticulum unfolded protein response"/>
    <property type="evidence" value="ECO:0007669"/>
    <property type="project" value="TreeGrafter"/>
</dbReference>
<dbReference type="KEGG" id="bbif:117216807"/>
<organism evidence="9 10">
    <name type="scientific">Bombus bifarius</name>
    <dbReference type="NCBI Taxonomy" id="103933"/>
    <lineage>
        <taxon>Eukaryota</taxon>
        <taxon>Metazoa</taxon>
        <taxon>Ecdysozoa</taxon>
        <taxon>Arthropoda</taxon>
        <taxon>Hexapoda</taxon>
        <taxon>Insecta</taxon>
        <taxon>Pterygota</taxon>
        <taxon>Neoptera</taxon>
        <taxon>Endopterygota</taxon>
        <taxon>Hymenoptera</taxon>
        <taxon>Apocrita</taxon>
        <taxon>Aculeata</taxon>
        <taxon>Apoidea</taxon>
        <taxon>Anthophila</taxon>
        <taxon>Apidae</taxon>
        <taxon>Bombus</taxon>
        <taxon>Pyrobombus</taxon>
    </lineage>
</organism>